<dbReference type="PANTHER" id="PTHR44591">
    <property type="entry name" value="STRESS RESPONSE REGULATOR PROTEIN 1"/>
    <property type="match status" value="1"/>
</dbReference>
<dbReference type="SUPFAM" id="SSF52172">
    <property type="entry name" value="CheY-like"/>
    <property type="match status" value="1"/>
</dbReference>
<gene>
    <name evidence="5" type="ORF">RI048_18300</name>
</gene>
<dbReference type="InterPro" id="IPR050595">
    <property type="entry name" value="Bact_response_regulator"/>
</dbReference>
<dbReference type="PANTHER" id="PTHR44591:SF14">
    <property type="entry name" value="PROTEIN PILG"/>
    <property type="match status" value="1"/>
</dbReference>
<dbReference type="InterPro" id="IPR011006">
    <property type="entry name" value="CheY-like_superfamily"/>
</dbReference>
<evidence type="ECO:0000259" key="4">
    <source>
        <dbReference type="PROSITE" id="PS50110"/>
    </source>
</evidence>
<dbReference type="EMBL" id="JAVLSJ010000009">
    <property type="protein sequence ID" value="MDR9850189.1"/>
    <property type="molecule type" value="Genomic_DNA"/>
</dbReference>
<sequence length="207" mass="22831">MISNAILTRRDDRGNLLGKQNEFHQELKFCSYGRPSGNLASDLLFVFSVSLIAATLGSLNNASRTRSLKESRLVSLINETMPPTAPLTTKLLIVEDNSDVRAIYVELLQNVGYEVLEAANGAEAYTLLLSEHNVIDVILTDLRMPIMDGLEFATKVKNDTRLLPIPVVLVTATPMPNSWEARKIFSAVLTKPCPFNVLLSTLQAICE</sequence>
<keyword evidence="1 3" id="KW-0597">Phosphoprotein</keyword>
<evidence type="ECO:0000256" key="3">
    <source>
        <dbReference type="PROSITE-ProRule" id="PRU00169"/>
    </source>
</evidence>
<evidence type="ECO:0000256" key="2">
    <source>
        <dbReference type="ARBA" id="ARBA00023012"/>
    </source>
</evidence>
<keyword evidence="2" id="KW-0902">Two-component regulatory system</keyword>
<feature type="domain" description="Response regulatory" evidence="4">
    <location>
        <begin position="90"/>
        <end position="206"/>
    </location>
</feature>
<dbReference type="CDD" id="cd17546">
    <property type="entry name" value="REC_hyHK_CKI1_RcsC-like"/>
    <property type="match status" value="1"/>
</dbReference>
<proteinExistence type="predicted"/>
<dbReference type="SMART" id="SM00448">
    <property type="entry name" value="REC"/>
    <property type="match status" value="1"/>
</dbReference>
<comment type="caution">
    <text evidence="5">The sequence shown here is derived from an EMBL/GenBank/DDBJ whole genome shotgun (WGS) entry which is preliminary data.</text>
</comment>
<dbReference type="PROSITE" id="PS50110">
    <property type="entry name" value="RESPONSE_REGULATORY"/>
    <property type="match status" value="1"/>
</dbReference>
<reference evidence="5" key="1">
    <citation type="submission" date="2023-09" db="EMBL/GenBank/DDBJ databases">
        <title>Description of first Herbaspirillum huttiense subsp. nephrolepsisexaltata and Herbaspirillum huttiense subsp. lycopersicon.</title>
        <authorList>
            <person name="Poudel M."/>
            <person name="Sharma A."/>
            <person name="Goss E."/>
            <person name="Tapia J.H."/>
            <person name="Harmon C.M."/>
            <person name="Jones J.B."/>
        </authorList>
    </citation>
    <scope>NUCLEOTIDE SEQUENCE</scope>
    <source>
        <strain evidence="5">SE1</strain>
    </source>
</reference>
<feature type="modified residue" description="4-aspartylphosphate" evidence="3">
    <location>
        <position position="141"/>
    </location>
</feature>
<dbReference type="RefSeq" id="WP_310840687.1">
    <property type="nucleotide sequence ID" value="NZ_JAVLSJ010000009.1"/>
</dbReference>
<evidence type="ECO:0000313" key="5">
    <source>
        <dbReference type="EMBL" id="MDR9850189.1"/>
    </source>
</evidence>
<dbReference type="Pfam" id="PF00072">
    <property type="entry name" value="Response_reg"/>
    <property type="match status" value="1"/>
</dbReference>
<accession>A0ABU2EPY8</accession>
<evidence type="ECO:0000256" key="1">
    <source>
        <dbReference type="ARBA" id="ARBA00022553"/>
    </source>
</evidence>
<dbReference type="Gene3D" id="3.40.50.2300">
    <property type="match status" value="1"/>
</dbReference>
<dbReference type="InterPro" id="IPR001789">
    <property type="entry name" value="Sig_transdc_resp-reg_receiver"/>
</dbReference>
<keyword evidence="6" id="KW-1185">Reference proteome</keyword>
<protein>
    <submittedName>
        <fullName evidence="5">Response regulator</fullName>
    </submittedName>
</protein>
<evidence type="ECO:0000313" key="6">
    <source>
        <dbReference type="Proteomes" id="UP001246576"/>
    </source>
</evidence>
<name>A0ABU2EPY8_9BURK</name>
<dbReference type="Proteomes" id="UP001246576">
    <property type="component" value="Unassembled WGS sequence"/>
</dbReference>
<organism evidence="5 6">
    <name type="scientific">Herbaspirillum huttiense subsp. lycopersici</name>
    <dbReference type="NCBI Taxonomy" id="3074428"/>
    <lineage>
        <taxon>Bacteria</taxon>
        <taxon>Pseudomonadati</taxon>
        <taxon>Pseudomonadota</taxon>
        <taxon>Betaproteobacteria</taxon>
        <taxon>Burkholderiales</taxon>
        <taxon>Oxalobacteraceae</taxon>
        <taxon>Herbaspirillum</taxon>
    </lineage>
</organism>